<proteinExistence type="predicted"/>
<dbReference type="STRING" id="1391654.AKJ09_07157"/>
<dbReference type="KEGG" id="llu:AKJ09_07157"/>
<dbReference type="PANTHER" id="PTHR33227:SF48">
    <property type="entry name" value="STIGMA-SPECIFIC STIG1-LIKE PROTEIN 4"/>
    <property type="match status" value="1"/>
</dbReference>
<dbReference type="Proteomes" id="UP000064967">
    <property type="component" value="Chromosome"/>
</dbReference>
<evidence type="ECO:0000313" key="2">
    <source>
        <dbReference type="EMBL" id="AKV00494.1"/>
    </source>
</evidence>
<dbReference type="PANTHER" id="PTHR33227">
    <property type="entry name" value="STIGMA-SPECIFIC STIG1-LIKE PROTEIN 3"/>
    <property type="match status" value="1"/>
</dbReference>
<dbReference type="PROSITE" id="PS51257">
    <property type="entry name" value="PROKAR_LIPOPROTEIN"/>
    <property type="match status" value="1"/>
</dbReference>
<dbReference type="OrthoDB" id="5492401at2"/>
<sequence>MKRFVSLTITALSLGIVVACGTSRRDVSVGADCASGFCESGPLVFGDASTADADADAAHAEMCPSSRCEEGFGTCANSKFPCDITFSKDVANCGACGVQCPASLPSGAGESICVDGKCGYRCNSDRGDCDGIPDNGCEAYLGWDEANCSACGVKCAEGEECRDGTCRGCPTGKVRCNGQCVDQRSDDNNCGSCGYACSEHIPDDYEPVPFMTWGCGNGLCGSKCAKGRADCNGRHDDGCEVDLVALDNEHCGACDVKCTAPDTCRRILGGNTERTIGCGCDDGYVNCPRWDGDQYLSCVDITSDMANCGGCGMLCPSAGACVGGLCVVRCQESKADCNGVAADGCETNLRSDPSNCGACGHVCDGVPGQPCVEGHCAVEACGGVK</sequence>
<keyword evidence="1" id="KW-0732">Signal</keyword>
<keyword evidence="3" id="KW-1185">Reference proteome</keyword>
<evidence type="ECO:0000256" key="1">
    <source>
        <dbReference type="ARBA" id="ARBA00022729"/>
    </source>
</evidence>
<reference evidence="2 3" key="1">
    <citation type="submission" date="2015-08" db="EMBL/GenBank/DDBJ databases">
        <authorList>
            <person name="Babu N.S."/>
            <person name="Beckwith C.J."/>
            <person name="Beseler K.G."/>
            <person name="Brison A."/>
            <person name="Carone J.V."/>
            <person name="Caskin T.P."/>
            <person name="Diamond M."/>
            <person name="Durham M.E."/>
            <person name="Foxe J.M."/>
            <person name="Go M."/>
            <person name="Henderson B.A."/>
            <person name="Jones I.B."/>
            <person name="McGettigan J.A."/>
            <person name="Micheletti S.J."/>
            <person name="Nasrallah M.E."/>
            <person name="Ortiz D."/>
            <person name="Piller C.R."/>
            <person name="Privatt S.R."/>
            <person name="Schneider S.L."/>
            <person name="Sharp S."/>
            <person name="Smith T.C."/>
            <person name="Stanton J.D."/>
            <person name="Ullery H.E."/>
            <person name="Wilson R.J."/>
            <person name="Serrano M.G."/>
            <person name="Buck G."/>
            <person name="Lee V."/>
            <person name="Wang Y."/>
            <person name="Carvalho R."/>
            <person name="Voegtly L."/>
            <person name="Shi R."/>
            <person name="Duckworth R."/>
            <person name="Johnson A."/>
            <person name="Loviza R."/>
            <person name="Walstead R."/>
            <person name="Shah Z."/>
            <person name="Kiflezghi M."/>
            <person name="Wade K."/>
            <person name="Ball S.L."/>
            <person name="Bradley K.W."/>
            <person name="Asai D.J."/>
            <person name="Bowman C.A."/>
            <person name="Russell D.A."/>
            <person name="Pope W.H."/>
            <person name="Jacobs-Sera D."/>
            <person name="Hendrix R.W."/>
            <person name="Hatfull G.F."/>
        </authorList>
    </citation>
    <scope>NUCLEOTIDE SEQUENCE [LARGE SCALE GENOMIC DNA]</scope>
    <source>
        <strain evidence="2 3">DSM 27648</strain>
    </source>
</reference>
<dbReference type="RefSeq" id="WP_146651777.1">
    <property type="nucleotide sequence ID" value="NZ_CP012333.1"/>
</dbReference>
<gene>
    <name evidence="2" type="ORF">AKJ09_07157</name>
</gene>
<dbReference type="InterPro" id="IPR006969">
    <property type="entry name" value="Stig-like"/>
</dbReference>
<dbReference type="AlphaFoldDB" id="A0A0K1Q435"/>
<dbReference type="PATRIC" id="fig|1391654.3.peg.7264"/>
<dbReference type="EMBL" id="CP012333">
    <property type="protein sequence ID" value="AKV00494.1"/>
    <property type="molecule type" value="Genomic_DNA"/>
</dbReference>
<protein>
    <submittedName>
        <fullName evidence="2">Tryptophan synthase alpha chain</fullName>
    </submittedName>
</protein>
<evidence type="ECO:0000313" key="3">
    <source>
        <dbReference type="Proteomes" id="UP000064967"/>
    </source>
</evidence>
<name>A0A0K1Q435_9BACT</name>
<accession>A0A0K1Q435</accession>
<organism evidence="2 3">
    <name type="scientific">Labilithrix luteola</name>
    <dbReference type="NCBI Taxonomy" id="1391654"/>
    <lineage>
        <taxon>Bacteria</taxon>
        <taxon>Pseudomonadati</taxon>
        <taxon>Myxococcota</taxon>
        <taxon>Polyangia</taxon>
        <taxon>Polyangiales</taxon>
        <taxon>Labilitrichaceae</taxon>
        <taxon>Labilithrix</taxon>
    </lineage>
</organism>